<dbReference type="STRING" id="505317.OA57_10310"/>
<organism evidence="4 5">
    <name type="scientific">Chelonobacter oris</name>
    <dbReference type="NCBI Taxonomy" id="505317"/>
    <lineage>
        <taxon>Bacteria</taxon>
        <taxon>Pseudomonadati</taxon>
        <taxon>Pseudomonadota</taxon>
        <taxon>Gammaproteobacteria</taxon>
        <taxon>Pasteurellales</taxon>
        <taxon>Pasteurellaceae</taxon>
        <taxon>Chelonobacter</taxon>
    </lineage>
</organism>
<protein>
    <submittedName>
        <fullName evidence="4">Sir2 silent information regulator family NAD-dependent deacetylase</fullName>
    </submittedName>
</protein>
<dbReference type="InterPro" id="IPR029035">
    <property type="entry name" value="DHS-like_NAD/FAD-binding_dom"/>
</dbReference>
<dbReference type="SUPFAM" id="SSF52467">
    <property type="entry name" value="DHS-like NAD/FAD-binding domain"/>
    <property type="match status" value="1"/>
</dbReference>
<dbReference type="OrthoDB" id="9800582at2"/>
<accession>A0A0A3APG7</accession>
<dbReference type="RefSeq" id="WP_034617363.1">
    <property type="nucleotide sequence ID" value="NZ_JSUM01000015.1"/>
</dbReference>
<feature type="binding site" evidence="2">
    <location>
        <position position="171"/>
    </location>
    <ligand>
        <name>Zn(2+)</name>
        <dbReference type="ChEBI" id="CHEBI:29105"/>
    </ligand>
</feature>
<comment type="caution">
    <text evidence="4">The sequence shown here is derived from an EMBL/GenBank/DDBJ whole genome shotgun (WGS) entry which is preliminary data.</text>
</comment>
<dbReference type="PROSITE" id="PS50305">
    <property type="entry name" value="SIRTUIN"/>
    <property type="match status" value="1"/>
</dbReference>
<proteinExistence type="predicted"/>
<feature type="binding site" evidence="2">
    <location>
        <position position="140"/>
    </location>
    <ligand>
        <name>Zn(2+)</name>
        <dbReference type="ChEBI" id="CHEBI:29105"/>
    </ligand>
</feature>
<name>A0A0A3APG7_9PAST</name>
<dbReference type="Gene3D" id="3.40.50.1220">
    <property type="entry name" value="TPP-binding domain"/>
    <property type="match status" value="1"/>
</dbReference>
<gene>
    <name evidence="4" type="ORF">OA57_10310</name>
</gene>
<reference evidence="4 5" key="1">
    <citation type="submission" date="2014-11" db="EMBL/GenBank/DDBJ databases">
        <title>Draft genome sequence of Chelonobacter oris 1662T, associated with respiratory disease in Hermann's Tortoises.</title>
        <authorList>
            <person name="Kudirkiene E."/>
            <person name="Hansen M.J."/>
            <person name="Bojesen A.M."/>
        </authorList>
    </citation>
    <scope>NUCLEOTIDE SEQUENCE [LARGE SCALE GENOMIC DNA]</scope>
    <source>
        <strain evidence="4 5">1662</strain>
    </source>
</reference>
<feature type="binding site" evidence="2">
    <location>
        <position position="174"/>
    </location>
    <ligand>
        <name>Zn(2+)</name>
        <dbReference type="ChEBI" id="CHEBI:29105"/>
    </ligand>
</feature>
<evidence type="ECO:0000256" key="1">
    <source>
        <dbReference type="ARBA" id="ARBA00023027"/>
    </source>
</evidence>
<dbReference type="Proteomes" id="UP000030380">
    <property type="component" value="Unassembled WGS sequence"/>
</dbReference>
<evidence type="ECO:0000313" key="4">
    <source>
        <dbReference type="EMBL" id="KGQ69647.1"/>
    </source>
</evidence>
<keyword evidence="2" id="KW-0479">Metal-binding</keyword>
<feature type="binding site" evidence="2">
    <location>
        <position position="136"/>
    </location>
    <ligand>
        <name>Zn(2+)</name>
        <dbReference type="ChEBI" id="CHEBI:29105"/>
    </ligand>
</feature>
<comment type="caution">
    <text evidence="2">Lacks conserved residue(s) required for the propagation of feature annotation.</text>
</comment>
<dbReference type="EMBL" id="JSUM01000015">
    <property type="protein sequence ID" value="KGQ69647.1"/>
    <property type="molecule type" value="Genomic_DNA"/>
</dbReference>
<dbReference type="GO" id="GO:0046872">
    <property type="term" value="F:metal ion binding"/>
    <property type="evidence" value="ECO:0007669"/>
    <property type="project" value="UniProtKB-KW"/>
</dbReference>
<keyword evidence="1" id="KW-0520">NAD</keyword>
<evidence type="ECO:0000313" key="5">
    <source>
        <dbReference type="Proteomes" id="UP000030380"/>
    </source>
</evidence>
<keyword evidence="2" id="KW-0862">Zinc</keyword>
<keyword evidence="5" id="KW-1185">Reference proteome</keyword>
<dbReference type="AlphaFoldDB" id="A0A0A3APG7"/>
<dbReference type="InterPro" id="IPR026590">
    <property type="entry name" value="Ssirtuin_cat_dom"/>
</dbReference>
<evidence type="ECO:0000259" key="3">
    <source>
        <dbReference type="PROSITE" id="PS50305"/>
    </source>
</evidence>
<feature type="domain" description="Deacetylase sirtuin-type" evidence="3">
    <location>
        <begin position="1"/>
        <end position="278"/>
    </location>
</feature>
<sequence length="278" mass="32185">MLTQRLHQAKQRISQADFILVGAGAGFSTAAGLTYYGKRFEENFQPFIRHYGMRDMYSAGFYPFDCEEEKWAYWAQHILINRFEPPALPLYRQLLELVKTKNYFVLTTNVDAQFEKAGFAQERLFATQGDYGYLQCATGCHDKLYSNAELVRQWRAQTVELKIPIALVPQCPICSGKMVMHLRIDQHFIENEAWRQAQKRYTQFAQQSLQGSAVYLELGVGYNTPTIIRYPFEQMTFHNRDAVLIRLNRDEPAGYDETKAQTICFTEDPNLVMAQLLA</sequence>
<evidence type="ECO:0000256" key="2">
    <source>
        <dbReference type="PROSITE-ProRule" id="PRU00236"/>
    </source>
</evidence>